<feature type="region of interest" description="Disordered" evidence="1">
    <location>
        <begin position="508"/>
        <end position="570"/>
    </location>
</feature>
<feature type="signal peptide" evidence="2">
    <location>
        <begin position="1"/>
        <end position="19"/>
    </location>
</feature>
<dbReference type="AlphaFoldDB" id="G0MJ33"/>
<dbReference type="OrthoDB" id="5877508at2759"/>
<feature type="region of interest" description="Disordered" evidence="1">
    <location>
        <begin position="328"/>
        <end position="365"/>
    </location>
</feature>
<feature type="compositionally biased region" description="Polar residues" evidence="1">
    <location>
        <begin position="508"/>
        <end position="530"/>
    </location>
</feature>
<dbReference type="HOGENOM" id="CLU_438907_0_0_1"/>
<dbReference type="eggNOG" id="ENOG502RT7F">
    <property type="taxonomic scope" value="Eukaryota"/>
</dbReference>
<dbReference type="InterPro" id="IPR005514">
    <property type="entry name" value="DUF316"/>
</dbReference>
<dbReference type="PANTHER" id="PTHR34005:SF2">
    <property type="entry name" value="DUF4817 DOMAIN-CONTAINING PROTEIN-RELATED"/>
    <property type="match status" value="1"/>
</dbReference>
<evidence type="ECO:0000313" key="4">
    <source>
        <dbReference type="Proteomes" id="UP000008068"/>
    </source>
</evidence>
<dbReference type="Proteomes" id="UP000008068">
    <property type="component" value="Unassembled WGS sequence"/>
</dbReference>
<gene>
    <name evidence="3" type="ORF">CAEBREN_05656</name>
</gene>
<keyword evidence="2" id="KW-0732">Signal</keyword>
<dbReference type="InParanoid" id="G0MJ33"/>
<feature type="region of interest" description="Disordered" evidence="1">
    <location>
        <begin position="28"/>
        <end position="50"/>
    </location>
</feature>
<dbReference type="EMBL" id="GL379796">
    <property type="protein sequence ID" value="EGT31226.1"/>
    <property type="molecule type" value="Genomic_DNA"/>
</dbReference>
<dbReference type="FunCoup" id="G0MJ33">
    <property type="interactions" value="1118"/>
</dbReference>
<keyword evidence="4" id="KW-1185">Reference proteome</keyword>
<accession>G0MJ33</accession>
<feature type="compositionally biased region" description="Basic and acidic residues" evidence="1">
    <location>
        <begin position="30"/>
        <end position="40"/>
    </location>
</feature>
<reference evidence="4" key="1">
    <citation type="submission" date="2011-07" db="EMBL/GenBank/DDBJ databases">
        <authorList>
            <consortium name="Caenorhabditis brenneri Sequencing and Analysis Consortium"/>
            <person name="Wilson R.K."/>
        </authorList>
    </citation>
    <scope>NUCLEOTIDE SEQUENCE [LARGE SCALE GENOMIC DNA]</scope>
    <source>
        <strain evidence="4">PB2801</strain>
    </source>
</reference>
<dbReference type="Pfam" id="PF03761">
    <property type="entry name" value="DUF316"/>
    <property type="match status" value="1"/>
</dbReference>
<feature type="region of interest" description="Disordered" evidence="1">
    <location>
        <begin position="453"/>
        <end position="473"/>
    </location>
</feature>
<evidence type="ECO:0000256" key="2">
    <source>
        <dbReference type="SAM" id="SignalP"/>
    </source>
</evidence>
<sequence length="623" mass="68090">MNFQSIFFVLSIFAQFAFGYSKISTGGKLSPEENQKRLDTCGRGGLANPHNPSKPPPWFWVSYHRRAGKQEYFTSASQLSSRHFLTFPTNLLTKQKKWIHTKLPFDVNCTDKNNLHVEIPTSVLKQFNLTTLGCYRGNKCSTPGLTPVKAFLPYYCNSGIQEKMFAFLYSPMIVEVREEIPAVPVCIDHQVASVHNGDTVESYRLYDNKQSEQSKLNVQYVGSGVIATSRVESAHDFNGPIVKSFADKWTIVGYTSIYGISENNAHQLFYRMSWFQDAICSLTGICYGEPTKTTIPVPTIPPIKTTVPVTTAKLTTANKPAAIVTRITPTPMPRPVTNTFTPVQTSVPMTTGRPTIPTRPATSNAIASTKGPITIAAVQKTLPPTTVHLTTVTTTPTTVATVKAAITKPPEAITTVTSTKTSPPVKTTVATAKLAPITVTTVPTIVRPVSTEPPEALTTVTSTTSSNKPPPVSMTVATVAAPTFGETTSQVTTTTTLAIIAGPDSMTVPTILSQNSTDKTTPDSSVDSSAPTNQTTNPEDPPPDDPVTYEPPLALGIDFSLGPEHSIDEPPIDYEEYEERKKHMDDDDQDYKDFWMDENGNGGEKGMRLELFLIFVVHFMRLQ</sequence>
<protein>
    <submittedName>
        <fullName evidence="3">Uncharacterized protein</fullName>
    </submittedName>
</protein>
<evidence type="ECO:0000256" key="1">
    <source>
        <dbReference type="SAM" id="MobiDB-lite"/>
    </source>
</evidence>
<feature type="compositionally biased region" description="Polar residues" evidence="1">
    <location>
        <begin position="458"/>
        <end position="467"/>
    </location>
</feature>
<dbReference type="STRING" id="135651.G0MJ33"/>
<name>G0MJ33_CAEBE</name>
<dbReference type="OMA" id="WHILAAF"/>
<dbReference type="PANTHER" id="PTHR34005">
    <property type="entry name" value="PROTEIN CBG15054-RELATED"/>
    <property type="match status" value="1"/>
</dbReference>
<feature type="compositionally biased region" description="Polar residues" evidence="1">
    <location>
        <begin position="336"/>
        <end position="353"/>
    </location>
</feature>
<evidence type="ECO:0000313" key="3">
    <source>
        <dbReference type="EMBL" id="EGT31226.1"/>
    </source>
</evidence>
<proteinExistence type="predicted"/>
<feature type="chain" id="PRO_5003403584" evidence="2">
    <location>
        <begin position="20"/>
        <end position="623"/>
    </location>
</feature>
<organism evidence="4">
    <name type="scientific">Caenorhabditis brenneri</name>
    <name type="common">Nematode worm</name>
    <dbReference type="NCBI Taxonomy" id="135651"/>
    <lineage>
        <taxon>Eukaryota</taxon>
        <taxon>Metazoa</taxon>
        <taxon>Ecdysozoa</taxon>
        <taxon>Nematoda</taxon>
        <taxon>Chromadorea</taxon>
        <taxon>Rhabditida</taxon>
        <taxon>Rhabditina</taxon>
        <taxon>Rhabditomorpha</taxon>
        <taxon>Rhabditoidea</taxon>
        <taxon>Rhabditidae</taxon>
        <taxon>Peloderinae</taxon>
        <taxon>Caenorhabditis</taxon>
    </lineage>
</organism>